<accession>A0A9P9EMG3</accession>
<organism evidence="3 4">
    <name type="scientific">Dactylonectria macrodidyma</name>
    <dbReference type="NCBI Taxonomy" id="307937"/>
    <lineage>
        <taxon>Eukaryota</taxon>
        <taxon>Fungi</taxon>
        <taxon>Dikarya</taxon>
        <taxon>Ascomycota</taxon>
        <taxon>Pezizomycotina</taxon>
        <taxon>Sordariomycetes</taxon>
        <taxon>Hypocreomycetidae</taxon>
        <taxon>Hypocreales</taxon>
        <taxon>Nectriaceae</taxon>
        <taxon>Dactylonectria</taxon>
    </lineage>
</organism>
<keyword evidence="4" id="KW-1185">Reference proteome</keyword>
<name>A0A9P9EMG3_9HYPO</name>
<comment type="caution">
    <text evidence="3">The sequence shown here is derived from an EMBL/GenBank/DDBJ whole genome shotgun (WGS) entry which is preliminary data.</text>
</comment>
<protein>
    <recommendedName>
        <fullName evidence="2">DUF7708 domain-containing protein</fullName>
    </recommendedName>
</protein>
<dbReference type="Pfam" id="PF24809">
    <property type="entry name" value="DUF7708"/>
    <property type="match status" value="1"/>
</dbReference>
<sequence>MPSEVAVINDETAVEIAGYGSLSPGSSVVEQSNALIDWFRPASQQDVDDSNGILKSAYEKAIAFHRDQYKGRRKDDLAKLFESSSVEDVLAHIQRTEQQHVGMKEGRSRLSAAVNSGWTTMVSKINTFSSVIDVLVSTHPEYAAPVWGTIKFMFMVTLSHQELSSKVVEAFSAISGSLPELNFLAKQLYPVSRIQQTLASMYTHIIDFCIRALKWYQKASGGVFKRALAAMKNPWPLEFEDVVHQIKQANTRIREQADIAHKAETRHISLTMSDVQLEVRNLRKDNTDIKTLMVSGLAHPAFGKTSLAAGPVPLLLPQPTSVLPSTPFLPEKMSKYFLSIPFDPEKALANGRAMRNLERARGSSNWDDMWSSTKLRDWISQAGSAVVELQGLIAAPDASRHFAFDTIDLVKSTDLPLTWYVSSRVPSTSSKEPITATDIVRSLVQQLLSQNRDAFTNSNLTESEFASCSTEENWLHLLVAVLIEIPRVVVILDSHSVGRQILDAVRKFWRIIDERKKTTTIKMLLMTYPSPGELMPAILPNDDMASAFTLVLGPSRYPGSLMHGNARDQRRTLPRQGSGPSQLKPFILQLVESKGKSEDGS</sequence>
<gene>
    <name evidence="3" type="ORF">EDB81DRAFT_885529</name>
</gene>
<evidence type="ECO:0000313" key="4">
    <source>
        <dbReference type="Proteomes" id="UP000738349"/>
    </source>
</evidence>
<evidence type="ECO:0000313" key="3">
    <source>
        <dbReference type="EMBL" id="KAH7140820.1"/>
    </source>
</evidence>
<dbReference type="OrthoDB" id="61900at2759"/>
<dbReference type="PANTHER" id="PTHR40619">
    <property type="entry name" value="FUNGAL STAND N-TERMINAL GOODBYE DOMAIN-CONTAINING PROTEIN"/>
    <property type="match status" value="1"/>
</dbReference>
<dbReference type="InterPro" id="IPR056125">
    <property type="entry name" value="DUF7708"/>
</dbReference>
<evidence type="ECO:0000256" key="1">
    <source>
        <dbReference type="SAM" id="MobiDB-lite"/>
    </source>
</evidence>
<dbReference type="AlphaFoldDB" id="A0A9P9EMG3"/>
<proteinExistence type="predicted"/>
<feature type="region of interest" description="Disordered" evidence="1">
    <location>
        <begin position="561"/>
        <end position="584"/>
    </location>
</feature>
<reference evidence="3" key="1">
    <citation type="journal article" date="2021" name="Nat. Commun.">
        <title>Genetic determinants of endophytism in the Arabidopsis root mycobiome.</title>
        <authorList>
            <person name="Mesny F."/>
            <person name="Miyauchi S."/>
            <person name="Thiergart T."/>
            <person name="Pickel B."/>
            <person name="Atanasova L."/>
            <person name="Karlsson M."/>
            <person name="Huettel B."/>
            <person name="Barry K.W."/>
            <person name="Haridas S."/>
            <person name="Chen C."/>
            <person name="Bauer D."/>
            <person name="Andreopoulos W."/>
            <person name="Pangilinan J."/>
            <person name="LaButti K."/>
            <person name="Riley R."/>
            <person name="Lipzen A."/>
            <person name="Clum A."/>
            <person name="Drula E."/>
            <person name="Henrissat B."/>
            <person name="Kohler A."/>
            <person name="Grigoriev I.V."/>
            <person name="Martin F.M."/>
            <person name="Hacquard S."/>
        </authorList>
    </citation>
    <scope>NUCLEOTIDE SEQUENCE</scope>
    <source>
        <strain evidence="3">MPI-CAGE-AT-0147</strain>
    </source>
</reference>
<dbReference type="EMBL" id="JAGMUV010000011">
    <property type="protein sequence ID" value="KAH7140820.1"/>
    <property type="molecule type" value="Genomic_DNA"/>
</dbReference>
<feature type="domain" description="DUF7708" evidence="2">
    <location>
        <begin position="120"/>
        <end position="265"/>
    </location>
</feature>
<dbReference type="PANTHER" id="PTHR40619:SF3">
    <property type="entry name" value="FUNGAL STAND N-TERMINAL GOODBYE DOMAIN-CONTAINING PROTEIN"/>
    <property type="match status" value="1"/>
</dbReference>
<dbReference type="Proteomes" id="UP000738349">
    <property type="component" value="Unassembled WGS sequence"/>
</dbReference>
<evidence type="ECO:0000259" key="2">
    <source>
        <dbReference type="Pfam" id="PF24809"/>
    </source>
</evidence>